<reference evidence="1" key="2">
    <citation type="journal article" date="2021" name="Genome Biol. Evol.">
        <title>Developing a high-quality reference genome for a parasitic bivalve with doubly uniparental inheritance (Bivalvia: Unionida).</title>
        <authorList>
            <person name="Smith C.H."/>
        </authorList>
    </citation>
    <scope>NUCLEOTIDE SEQUENCE</scope>
    <source>
        <strain evidence="1">CHS0354</strain>
        <tissue evidence="1">Mantle</tissue>
    </source>
</reference>
<reference evidence="1" key="3">
    <citation type="submission" date="2023-05" db="EMBL/GenBank/DDBJ databases">
        <authorList>
            <person name="Smith C.H."/>
        </authorList>
    </citation>
    <scope>NUCLEOTIDE SEQUENCE</scope>
    <source>
        <strain evidence="1">CHS0354</strain>
        <tissue evidence="1">Mantle</tissue>
    </source>
</reference>
<evidence type="ECO:0000313" key="2">
    <source>
        <dbReference type="Proteomes" id="UP001195483"/>
    </source>
</evidence>
<protein>
    <submittedName>
        <fullName evidence="1">Uncharacterized protein</fullName>
    </submittedName>
</protein>
<keyword evidence="2" id="KW-1185">Reference proteome</keyword>
<gene>
    <name evidence="1" type="ORF">CHS0354_002629</name>
</gene>
<name>A0AAE0RNM3_9BIVA</name>
<comment type="caution">
    <text evidence="1">The sequence shown here is derived from an EMBL/GenBank/DDBJ whole genome shotgun (WGS) entry which is preliminary data.</text>
</comment>
<sequence>MQYPLKHIAMYLFSQLGFYFASVLKENASLFSWANVEHLVSLTSECLSHGMNSDATSVRLKLCGLGIVLENHDLTEICLQHIYENRMRYIFSASACYGVVTQLKCNNHILIEECLNRRYSIEEMLENKVSFSVVYLQSEISITPIPLRMEMYRSVGKPQGIKDEEKHLWNDWVVVDSLLCFYFLQYLNFSRLGKDRHKQAAMDNMIHVIKIEADIKHTDSALNILAYCFLQENQLRNAFFCLRESLKICPHHNAAKFYMVLLFKKVVAACIRPSIYQNRQKYIVQ</sequence>
<accession>A0AAE0RNM3</accession>
<evidence type="ECO:0000313" key="1">
    <source>
        <dbReference type="EMBL" id="KAK3576836.1"/>
    </source>
</evidence>
<organism evidence="1 2">
    <name type="scientific">Potamilus streckersoni</name>
    <dbReference type="NCBI Taxonomy" id="2493646"/>
    <lineage>
        <taxon>Eukaryota</taxon>
        <taxon>Metazoa</taxon>
        <taxon>Spiralia</taxon>
        <taxon>Lophotrochozoa</taxon>
        <taxon>Mollusca</taxon>
        <taxon>Bivalvia</taxon>
        <taxon>Autobranchia</taxon>
        <taxon>Heteroconchia</taxon>
        <taxon>Palaeoheterodonta</taxon>
        <taxon>Unionida</taxon>
        <taxon>Unionoidea</taxon>
        <taxon>Unionidae</taxon>
        <taxon>Ambleminae</taxon>
        <taxon>Lampsilini</taxon>
        <taxon>Potamilus</taxon>
    </lineage>
</organism>
<dbReference type="EMBL" id="JAEAOA010000213">
    <property type="protein sequence ID" value="KAK3576836.1"/>
    <property type="molecule type" value="Genomic_DNA"/>
</dbReference>
<dbReference type="Proteomes" id="UP001195483">
    <property type="component" value="Unassembled WGS sequence"/>
</dbReference>
<reference evidence="1" key="1">
    <citation type="journal article" date="2021" name="Genome Biol. Evol.">
        <title>A High-Quality Reference Genome for a Parasitic Bivalve with Doubly Uniparental Inheritance (Bivalvia: Unionida).</title>
        <authorList>
            <person name="Smith C.H."/>
        </authorList>
    </citation>
    <scope>NUCLEOTIDE SEQUENCE</scope>
    <source>
        <strain evidence="1">CHS0354</strain>
    </source>
</reference>
<dbReference type="AlphaFoldDB" id="A0AAE0RNM3"/>
<proteinExistence type="predicted"/>